<sequence>MRATSIITSEASRLLKKGFIKTEYYKCRQAFIYRA</sequence>
<dbReference type="EMBL" id="PP856727">
    <property type="protein sequence ID" value="XCH41374.1"/>
    <property type="molecule type" value="Genomic_DNA"/>
</dbReference>
<evidence type="ECO:0000313" key="1">
    <source>
        <dbReference type="EMBL" id="XCH41374.1"/>
    </source>
</evidence>
<accession>A0AAU8GK90</accession>
<reference evidence="1" key="1">
    <citation type="submission" date="2024-05" db="EMBL/GenBank/DDBJ databases">
        <authorList>
            <person name="Mugo M.M."/>
            <person name="Musyoki A.M."/>
            <person name="Makumi A.M."/>
            <person name="Mutai I."/>
            <person name="Drechsel O."/>
            <person name="Kering K.K."/>
            <person name="Muturi P."/>
            <person name="Mbae C.K."/>
            <person name="Kariuki S.M."/>
        </authorList>
    </citation>
    <scope>NUCLEOTIDE SEQUENCE</scope>
</reference>
<gene>
    <name evidence="1" type="ORF">YANPRGVA_CDS0198</name>
</gene>
<organism evidence="1">
    <name type="scientific">Salmonella phage vB_STmST313_KE28</name>
    <dbReference type="NCBI Taxonomy" id="3161179"/>
    <lineage>
        <taxon>Viruses</taxon>
        <taxon>Duplodnaviria</taxon>
        <taxon>Heunggongvirae</taxon>
        <taxon>Uroviricota</taxon>
        <taxon>Caudoviricetes</taxon>
        <taxon>Pantevenvirales</taxon>
        <taxon>Ackermannviridae</taxon>
        <taxon>Cvivirinae</taxon>
        <taxon>Kuttervirus</taxon>
    </lineage>
</organism>
<protein>
    <submittedName>
        <fullName evidence="1">Uncharacterized protein</fullName>
    </submittedName>
</protein>
<name>A0AAU8GK90_9CAUD</name>
<proteinExistence type="predicted"/>